<comment type="caution">
    <text evidence="3">The sequence shown here is derived from an EMBL/GenBank/DDBJ whole genome shotgun (WGS) entry which is preliminary data.</text>
</comment>
<protein>
    <submittedName>
        <fullName evidence="3">Uncharacterized protein</fullName>
    </submittedName>
</protein>
<evidence type="ECO:0000256" key="1">
    <source>
        <dbReference type="SAM" id="MobiDB-lite"/>
    </source>
</evidence>
<accession>A0A0D7EU05</accession>
<feature type="compositionally biased region" description="Basic residues" evidence="1">
    <location>
        <begin position="194"/>
        <end position="211"/>
    </location>
</feature>
<reference evidence="3 4" key="1">
    <citation type="submission" date="2014-11" db="EMBL/GenBank/DDBJ databases">
        <title>Genomics and ecophysiology of heterotrophic nitrogen fixing bacteria isolated from estuarine surface water.</title>
        <authorList>
            <person name="Bentzon-Tilia M."/>
            <person name="Severin I."/>
            <person name="Hansen L.H."/>
            <person name="Riemann L."/>
        </authorList>
    </citation>
    <scope>NUCLEOTIDE SEQUENCE [LARGE SCALE GENOMIC DNA]</scope>
    <source>
        <strain evidence="3 4">BAL398</strain>
    </source>
</reference>
<dbReference type="AlphaFoldDB" id="A0A0D7EU05"/>
<dbReference type="OrthoDB" id="8130162at2"/>
<name>A0A0D7EU05_RHOPL</name>
<evidence type="ECO:0000256" key="2">
    <source>
        <dbReference type="SAM" id="SignalP"/>
    </source>
</evidence>
<keyword evidence="2" id="KW-0732">Signal</keyword>
<gene>
    <name evidence="3" type="ORF">OO17_12125</name>
</gene>
<evidence type="ECO:0000313" key="3">
    <source>
        <dbReference type="EMBL" id="KIZ42917.1"/>
    </source>
</evidence>
<organism evidence="3 4">
    <name type="scientific">Rhodopseudomonas palustris</name>
    <dbReference type="NCBI Taxonomy" id="1076"/>
    <lineage>
        <taxon>Bacteria</taxon>
        <taxon>Pseudomonadati</taxon>
        <taxon>Pseudomonadota</taxon>
        <taxon>Alphaproteobacteria</taxon>
        <taxon>Hyphomicrobiales</taxon>
        <taxon>Nitrobacteraceae</taxon>
        <taxon>Rhodopseudomonas</taxon>
    </lineage>
</organism>
<sequence length="211" mass="23850">MRHTISGVIAALAVLTVGAAPAMACGGGLFGGGCAPCGHAYVSPCAPQVYDGYGYGYGVVETYQRLPDPTRYYYVDQGPTYTGPGNFAPVPFYQERAVSVSAGYGYRGGRYANAITHYYDGAPAWRGPAIYSYRSRSHARPWRVHSRHYADMRRTHRGEVYRGHMRRDGMYRGYGHRSMHQGMRHDMRYGAPRYSHHAPRHHYRAPPRRYY</sequence>
<feature type="region of interest" description="Disordered" evidence="1">
    <location>
        <begin position="190"/>
        <end position="211"/>
    </location>
</feature>
<dbReference type="PATRIC" id="fig|1076.23.peg.2491"/>
<dbReference type="Proteomes" id="UP000032515">
    <property type="component" value="Unassembled WGS sequence"/>
</dbReference>
<feature type="signal peptide" evidence="2">
    <location>
        <begin position="1"/>
        <end position="24"/>
    </location>
</feature>
<evidence type="ECO:0000313" key="4">
    <source>
        <dbReference type="Proteomes" id="UP000032515"/>
    </source>
</evidence>
<proteinExistence type="predicted"/>
<dbReference type="EMBL" id="JXXE01000238">
    <property type="protein sequence ID" value="KIZ42917.1"/>
    <property type="molecule type" value="Genomic_DNA"/>
</dbReference>
<dbReference type="PROSITE" id="PS51257">
    <property type="entry name" value="PROKAR_LIPOPROTEIN"/>
    <property type="match status" value="1"/>
</dbReference>
<dbReference type="RefSeq" id="WP_044410709.1">
    <property type="nucleotide sequence ID" value="NZ_JXXE01000238.1"/>
</dbReference>
<feature type="chain" id="PRO_5002319532" evidence="2">
    <location>
        <begin position="25"/>
        <end position="211"/>
    </location>
</feature>